<evidence type="ECO:0000313" key="8">
    <source>
        <dbReference type="Ensembl" id="ENSPMRP00000031931.1"/>
    </source>
</evidence>
<evidence type="ECO:0000256" key="5">
    <source>
        <dbReference type="RuleBase" id="RU365068"/>
    </source>
</evidence>
<dbReference type="PANTHER" id="PTHR24031">
    <property type="entry name" value="RNA HELICASE"/>
    <property type="match status" value="1"/>
</dbReference>
<dbReference type="EC" id="3.6.4.13" evidence="5"/>
<protein>
    <recommendedName>
        <fullName evidence="5">ATP-dependent RNA helicase</fullName>
        <ecNumber evidence="5">3.6.4.13</ecNumber>
    </recommendedName>
</protein>
<keyword evidence="1 5" id="KW-0547">Nucleotide-binding</keyword>
<evidence type="ECO:0000256" key="2">
    <source>
        <dbReference type="ARBA" id="ARBA00022801"/>
    </source>
</evidence>
<evidence type="ECO:0000313" key="9">
    <source>
        <dbReference type="Proteomes" id="UP000472272"/>
    </source>
</evidence>
<organism evidence="8 9">
    <name type="scientific">Podarcis muralis</name>
    <name type="common">Wall lizard</name>
    <name type="synonym">Lacerta muralis</name>
    <dbReference type="NCBI Taxonomy" id="64176"/>
    <lineage>
        <taxon>Eukaryota</taxon>
        <taxon>Metazoa</taxon>
        <taxon>Chordata</taxon>
        <taxon>Craniata</taxon>
        <taxon>Vertebrata</taxon>
        <taxon>Euteleostomi</taxon>
        <taxon>Lepidosauria</taxon>
        <taxon>Squamata</taxon>
        <taxon>Bifurcata</taxon>
        <taxon>Unidentata</taxon>
        <taxon>Episquamata</taxon>
        <taxon>Laterata</taxon>
        <taxon>Lacertibaenia</taxon>
        <taxon>Lacertidae</taxon>
        <taxon>Podarcis</taxon>
    </lineage>
</organism>
<dbReference type="PROSITE" id="PS51194">
    <property type="entry name" value="HELICASE_CTER"/>
    <property type="match status" value="1"/>
</dbReference>
<feature type="compositionally biased region" description="Basic and acidic residues" evidence="6">
    <location>
        <begin position="201"/>
        <end position="213"/>
    </location>
</feature>
<comment type="function">
    <text evidence="5">RNA helicase.</text>
</comment>
<keyword evidence="5" id="KW-0347">Helicase</keyword>
<dbReference type="GeneTree" id="ENSGT00550000074980"/>
<dbReference type="InterPro" id="IPR027417">
    <property type="entry name" value="P-loop_NTPase"/>
</dbReference>
<dbReference type="InterPro" id="IPR001650">
    <property type="entry name" value="Helicase_C-like"/>
</dbReference>
<reference evidence="8" key="2">
    <citation type="submission" date="2025-08" db="UniProtKB">
        <authorList>
            <consortium name="Ensembl"/>
        </authorList>
    </citation>
    <scope>IDENTIFICATION</scope>
</reference>
<feature type="domain" description="Helicase C-terminal" evidence="7">
    <location>
        <begin position="7"/>
        <end position="153"/>
    </location>
</feature>
<reference evidence="8" key="3">
    <citation type="submission" date="2025-09" db="UniProtKB">
        <authorList>
            <consortium name="Ensembl"/>
        </authorList>
    </citation>
    <scope>IDENTIFICATION</scope>
</reference>
<dbReference type="AlphaFoldDB" id="A0A670K543"/>
<dbReference type="GO" id="GO:0016787">
    <property type="term" value="F:hydrolase activity"/>
    <property type="evidence" value="ECO:0007669"/>
    <property type="project" value="UniProtKB-KW"/>
</dbReference>
<keyword evidence="2 5" id="KW-0378">Hydrolase</keyword>
<name>A0A670K543_PODMU</name>
<evidence type="ECO:0000256" key="4">
    <source>
        <dbReference type="ARBA" id="ARBA00022884"/>
    </source>
</evidence>
<evidence type="ECO:0000256" key="1">
    <source>
        <dbReference type="ARBA" id="ARBA00022741"/>
    </source>
</evidence>
<accession>A0A670K543</accession>
<evidence type="ECO:0000259" key="7">
    <source>
        <dbReference type="PROSITE" id="PS51194"/>
    </source>
</evidence>
<comment type="domain">
    <text evidence="5">The Q motif is unique to and characteristic of the DEAD box family of RNA helicases and controls ATP binding and hydrolysis.</text>
</comment>
<dbReference type="SUPFAM" id="SSF52540">
    <property type="entry name" value="P-loop containing nucleoside triphosphate hydrolases"/>
    <property type="match status" value="1"/>
</dbReference>
<comment type="catalytic activity">
    <reaction evidence="5">
        <text>ATP + H2O = ADP + phosphate + H(+)</text>
        <dbReference type="Rhea" id="RHEA:13065"/>
        <dbReference type="ChEBI" id="CHEBI:15377"/>
        <dbReference type="ChEBI" id="CHEBI:15378"/>
        <dbReference type="ChEBI" id="CHEBI:30616"/>
        <dbReference type="ChEBI" id="CHEBI:43474"/>
        <dbReference type="ChEBI" id="CHEBI:456216"/>
        <dbReference type="EC" id="3.6.4.13"/>
    </reaction>
</comment>
<dbReference type="Ensembl" id="ENSPMRT00000033863.1">
    <property type="protein sequence ID" value="ENSPMRP00000031931.1"/>
    <property type="gene ID" value="ENSPMRG00000020685.1"/>
</dbReference>
<dbReference type="GO" id="GO:0003724">
    <property type="term" value="F:RNA helicase activity"/>
    <property type="evidence" value="ECO:0007669"/>
    <property type="project" value="UniProtKB-EC"/>
</dbReference>
<dbReference type="Pfam" id="PF00271">
    <property type="entry name" value="Helicase_C"/>
    <property type="match status" value="1"/>
</dbReference>
<keyword evidence="9" id="KW-1185">Reference proteome</keyword>
<evidence type="ECO:0000256" key="6">
    <source>
        <dbReference type="SAM" id="MobiDB-lite"/>
    </source>
</evidence>
<dbReference type="Proteomes" id="UP000472272">
    <property type="component" value="Chromosome 13"/>
</dbReference>
<dbReference type="GO" id="GO:0003723">
    <property type="term" value="F:RNA binding"/>
    <property type="evidence" value="ECO:0007669"/>
    <property type="project" value="UniProtKB-UniRule"/>
</dbReference>
<comment type="similarity">
    <text evidence="5">Belongs to the DEAD box helicase family.</text>
</comment>
<dbReference type="Gene3D" id="3.40.50.300">
    <property type="entry name" value="P-loop containing nucleotide triphosphate hydrolases"/>
    <property type="match status" value="1"/>
</dbReference>
<dbReference type="GO" id="GO:0005524">
    <property type="term" value="F:ATP binding"/>
    <property type="evidence" value="ECO:0007669"/>
    <property type="project" value="UniProtKB-UniRule"/>
</dbReference>
<feature type="region of interest" description="Disordered" evidence="6">
    <location>
        <begin position="201"/>
        <end position="221"/>
    </location>
</feature>
<keyword evidence="3 5" id="KW-0067">ATP-binding</keyword>
<evidence type="ECO:0000256" key="3">
    <source>
        <dbReference type="ARBA" id="ARBA00022840"/>
    </source>
</evidence>
<proteinExistence type="inferred from homology"/>
<reference evidence="8 9" key="1">
    <citation type="journal article" date="2019" name="Proc. Natl. Acad. Sci. U.S.A.">
        <title>Regulatory changes in pterin and carotenoid genes underlie balanced color polymorphisms in the wall lizard.</title>
        <authorList>
            <person name="Andrade P."/>
            <person name="Pinho C."/>
            <person name="Perez I de Lanuza G."/>
            <person name="Afonso S."/>
            <person name="Brejcha J."/>
            <person name="Rubin C.J."/>
            <person name="Wallerman O."/>
            <person name="Pereira P."/>
            <person name="Sabatino S.J."/>
            <person name="Bellati A."/>
            <person name="Pellitteri-Rosa D."/>
            <person name="Bosakova Z."/>
            <person name="Bunikis I."/>
            <person name="Carretero M.A."/>
            <person name="Feiner N."/>
            <person name="Marsik P."/>
            <person name="Pauperio F."/>
            <person name="Salvi D."/>
            <person name="Soler L."/>
            <person name="While G.M."/>
            <person name="Uller T."/>
            <person name="Font E."/>
            <person name="Andersson L."/>
            <person name="Carneiro M."/>
        </authorList>
    </citation>
    <scope>NUCLEOTIDE SEQUENCE</scope>
</reference>
<keyword evidence="4 5" id="KW-0694">RNA-binding</keyword>
<sequence>MLVASRTLSNQLVLCRPLLLVPSIFPNIRVFSRESSLLIRWLKYCSLSFRICLPRMKRMEVYPYFVRKKSAVLYDIVLVAQGLDFSALNWINQLDCPGDANIYIHRVGRTAKYKEGGETLLALLSSEEKGMMQQLSQKKFPINNIKINPEKLVDIQKKMQSFLAQDQELKERVQRYFVSYLLQEEDKFDKEEDLKEIKEKHREKQLKEKAGRREVRKKRGRGMCFLSRSQ</sequence>